<dbReference type="Gene3D" id="1.10.287.950">
    <property type="entry name" value="Methyl-accepting chemotaxis protein"/>
    <property type="match status" value="1"/>
</dbReference>
<keyword evidence="6" id="KW-1185">Reference proteome</keyword>
<organism evidence="5 6">
    <name type="scientific">Helicobacter gastrofelis</name>
    <dbReference type="NCBI Taxonomy" id="2849642"/>
    <lineage>
        <taxon>Bacteria</taxon>
        <taxon>Pseudomonadati</taxon>
        <taxon>Campylobacterota</taxon>
        <taxon>Epsilonproteobacteria</taxon>
        <taxon>Campylobacterales</taxon>
        <taxon>Helicobacteraceae</taxon>
        <taxon>Helicobacter</taxon>
    </lineage>
</organism>
<evidence type="ECO:0000256" key="1">
    <source>
        <dbReference type="ARBA" id="ARBA00023224"/>
    </source>
</evidence>
<name>A0ABN6I779_9HELI</name>
<dbReference type="Pfam" id="PF00015">
    <property type="entry name" value="MCPsignal"/>
    <property type="match status" value="1"/>
</dbReference>
<evidence type="ECO:0000313" key="5">
    <source>
        <dbReference type="EMBL" id="BCZ19436.1"/>
    </source>
</evidence>
<keyword evidence="3" id="KW-1133">Transmembrane helix</keyword>
<keyword evidence="1" id="KW-0807">Transducer</keyword>
<dbReference type="PANTHER" id="PTHR32089">
    <property type="entry name" value="METHYL-ACCEPTING CHEMOTAXIS PROTEIN MCPB"/>
    <property type="match status" value="1"/>
</dbReference>
<dbReference type="SMART" id="SM00283">
    <property type="entry name" value="MA"/>
    <property type="match status" value="1"/>
</dbReference>
<dbReference type="EMBL" id="AP024819">
    <property type="protein sequence ID" value="BCZ19436.1"/>
    <property type="molecule type" value="Genomic_DNA"/>
</dbReference>
<dbReference type="InterPro" id="IPR004089">
    <property type="entry name" value="MCPsignal_dom"/>
</dbReference>
<feature type="domain" description="Methyl-accepting transducer" evidence="4">
    <location>
        <begin position="286"/>
        <end position="547"/>
    </location>
</feature>
<gene>
    <name evidence="5" type="ORF">NHP190012_10780</name>
</gene>
<dbReference type="RefSeq" id="WP_221271239.1">
    <property type="nucleotide sequence ID" value="NZ_AP024819.1"/>
</dbReference>
<feature type="transmembrane region" description="Helical" evidence="3">
    <location>
        <begin position="12"/>
        <end position="32"/>
    </location>
</feature>
<protein>
    <submittedName>
        <fullName evidence="5">Chemotaxis protein</fullName>
    </submittedName>
</protein>
<feature type="transmembrane region" description="Helical" evidence="3">
    <location>
        <begin position="194"/>
        <end position="214"/>
    </location>
</feature>
<reference evidence="5 6" key="1">
    <citation type="submission" date="2021-07" db="EMBL/GenBank/DDBJ databases">
        <title>Novel Helicobacter sp. Isolated from a cat.</title>
        <authorList>
            <person name="Rimbara E."/>
            <person name="Suzuki M."/>
        </authorList>
    </citation>
    <scope>NUCLEOTIDE SEQUENCE [LARGE SCALE GENOMIC DNA]</scope>
    <source>
        <strain evidence="6">NHP19-012</strain>
    </source>
</reference>
<evidence type="ECO:0000313" key="6">
    <source>
        <dbReference type="Proteomes" id="UP000826146"/>
    </source>
</evidence>
<evidence type="ECO:0000256" key="2">
    <source>
        <dbReference type="ARBA" id="ARBA00029447"/>
    </source>
</evidence>
<dbReference type="PANTHER" id="PTHR32089:SF112">
    <property type="entry name" value="LYSOZYME-LIKE PROTEIN-RELATED"/>
    <property type="match status" value="1"/>
</dbReference>
<dbReference type="InterPro" id="IPR024478">
    <property type="entry name" value="HlyB_4HB_MCP"/>
</dbReference>
<proteinExistence type="inferred from homology"/>
<evidence type="ECO:0000259" key="4">
    <source>
        <dbReference type="SMART" id="SM00283"/>
    </source>
</evidence>
<dbReference type="Pfam" id="PF12729">
    <property type="entry name" value="4HB_MCP_1"/>
    <property type="match status" value="1"/>
</dbReference>
<dbReference type="InterPro" id="IPR004090">
    <property type="entry name" value="Chemotax_Me-accpt_rcpt"/>
</dbReference>
<dbReference type="Proteomes" id="UP000826146">
    <property type="component" value="Chromosome"/>
</dbReference>
<dbReference type="CDD" id="cd11386">
    <property type="entry name" value="MCP_signal"/>
    <property type="match status" value="1"/>
</dbReference>
<comment type="similarity">
    <text evidence="2">Belongs to the methyl-accepting chemotaxis (MCP) protein family.</text>
</comment>
<accession>A0ABN6I779</accession>
<dbReference type="PRINTS" id="PR00260">
    <property type="entry name" value="CHEMTRNSDUCR"/>
</dbReference>
<sequence>MGIDKINVSQRLFGGFAIVIMLMAVAACVGIIRVHSINNILTELTDYNAVKQRYAINMRASVHDRSIAIRDAILAQNDAYYQRQVALIQKLNDIYKRNKDAMADMFVRISEHVSDHERQLVRHIYAVEVSSMPQIKEVLALARKNNRLAAKILEEDGLAQNFTKWLAAVNAFIDYEEHLNQQLTPKARNIASHFGFLILVLTLVMAVVGMGIAFRITRYIKASLGAEPRQICEVVATIAKGDLSREVQTHFKHSALDAIGEMQSSMVHIIRQINQSSKDISQKSLLISDLSKVSQKNANKQEDMTTQLIANMQNIQGSIQEVKAIVEQTEANSTQSVEISKQGKEAMEGMAAGMTHITSGVENSAAQIQSLDQHAQSIGHSTELIQGIADQTNLLALNAAIEAARAGEHGRGFAVVADEIRKLAEHTGEATKEIDHIIQLIQAETKKSVASMENMVIEVRKSREHVSEAVKALETIYDKATNSLEDTKRVVLHSHNQYGQIEEVANKVNQIAQMAVEVSKSMASNTQEISALESTAQSLQKIVDSFTL</sequence>
<dbReference type="SUPFAM" id="SSF58104">
    <property type="entry name" value="Methyl-accepting chemotaxis protein (MCP) signaling domain"/>
    <property type="match status" value="1"/>
</dbReference>
<keyword evidence="3" id="KW-0812">Transmembrane</keyword>
<evidence type="ECO:0000256" key="3">
    <source>
        <dbReference type="SAM" id="Phobius"/>
    </source>
</evidence>
<keyword evidence="3" id="KW-0472">Membrane</keyword>